<protein>
    <submittedName>
        <fullName evidence="2">Uncharacterized protein</fullName>
    </submittedName>
</protein>
<keyword evidence="1" id="KW-1133">Transmembrane helix</keyword>
<sequence length="69" mass="8297">MDKPYYYNFRLLLCFIGVQLVCKYVETLFPRSLLLLCFIGVQLVCKHVEHLFPRCLFVLFYYYGRFVSG</sequence>
<keyword evidence="3" id="KW-1185">Reference proteome</keyword>
<keyword evidence="1" id="KW-0812">Transmembrane</keyword>
<accession>A0AAV4U5E2</accession>
<reference evidence="2 3" key="1">
    <citation type="submission" date="2021-06" db="EMBL/GenBank/DDBJ databases">
        <title>Caerostris darwini draft genome.</title>
        <authorList>
            <person name="Kono N."/>
            <person name="Arakawa K."/>
        </authorList>
    </citation>
    <scope>NUCLEOTIDE SEQUENCE [LARGE SCALE GENOMIC DNA]</scope>
</reference>
<gene>
    <name evidence="2" type="ORF">CDAR_46681</name>
</gene>
<evidence type="ECO:0000313" key="3">
    <source>
        <dbReference type="Proteomes" id="UP001054837"/>
    </source>
</evidence>
<organism evidence="2 3">
    <name type="scientific">Caerostris darwini</name>
    <dbReference type="NCBI Taxonomy" id="1538125"/>
    <lineage>
        <taxon>Eukaryota</taxon>
        <taxon>Metazoa</taxon>
        <taxon>Ecdysozoa</taxon>
        <taxon>Arthropoda</taxon>
        <taxon>Chelicerata</taxon>
        <taxon>Arachnida</taxon>
        <taxon>Araneae</taxon>
        <taxon>Araneomorphae</taxon>
        <taxon>Entelegynae</taxon>
        <taxon>Araneoidea</taxon>
        <taxon>Araneidae</taxon>
        <taxon>Caerostris</taxon>
    </lineage>
</organism>
<feature type="transmembrane region" description="Helical" evidence="1">
    <location>
        <begin position="6"/>
        <end position="25"/>
    </location>
</feature>
<comment type="caution">
    <text evidence="2">The sequence shown here is derived from an EMBL/GenBank/DDBJ whole genome shotgun (WGS) entry which is preliminary data.</text>
</comment>
<dbReference type="EMBL" id="BPLQ01010727">
    <property type="protein sequence ID" value="GIY52951.1"/>
    <property type="molecule type" value="Genomic_DNA"/>
</dbReference>
<evidence type="ECO:0000313" key="2">
    <source>
        <dbReference type="EMBL" id="GIY52951.1"/>
    </source>
</evidence>
<dbReference type="Proteomes" id="UP001054837">
    <property type="component" value="Unassembled WGS sequence"/>
</dbReference>
<name>A0AAV4U5E2_9ARAC</name>
<keyword evidence="1" id="KW-0472">Membrane</keyword>
<proteinExistence type="predicted"/>
<evidence type="ECO:0000256" key="1">
    <source>
        <dbReference type="SAM" id="Phobius"/>
    </source>
</evidence>
<dbReference type="AlphaFoldDB" id="A0AAV4U5E2"/>